<protein>
    <recommendedName>
        <fullName evidence="5">Lipoprotein</fullName>
    </recommendedName>
</protein>
<evidence type="ECO:0008006" key="5">
    <source>
        <dbReference type="Google" id="ProtNLM"/>
    </source>
</evidence>
<keyword evidence="4" id="KW-1185">Reference proteome</keyword>
<proteinExistence type="predicted"/>
<feature type="region of interest" description="Disordered" evidence="1">
    <location>
        <begin position="26"/>
        <end position="80"/>
    </location>
</feature>
<feature type="signal peptide" evidence="2">
    <location>
        <begin position="1"/>
        <end position="22"/>
    </location>
</feature>
<dbReference type="EMBL" id="AKFT01000014">
    <property type="protein sequence ID" value="EJF47376.1"/>
    <property type="molecule type" value="Genomic_DNA"/>
</dbReference>
<reference evidence="3 4" key="1">
    <citation type="submission" date="2012-05" db="EMBL/GenBank/DDBJ databases">
        <authorList>
            <person name="Harkins D.M."/>
            <person name="Madupu R."/>
            <person name="Durkin A.S."/>
            <person name="Torralba M."/>
            <person name="Methe B."/>
            <person name="Sutton G.G."/>
            <person name="Nelson K.E."/>
        </authorList>
    </citation>
    <scope>NUCLEOTIDE SEQUENCE [LARGE SCALE GENOMIC DNA]</scope>
    <source>
        <strain evidence="3 4">F0489</strain>
    </source>
</reference>
<evidence type="ECO:0000313" key="3">
    <source>
        <dbReference type="EMBL" id="EJF47376.1"/>
    </source>
</evidence>
<dbReference type="Proteomes" id="UP000002941">
    <property type="component" value="Unassembled WGS sequence"/>
</dbReference>
<evidence type="ECO:0000256" key="1">
    <source>
        <dbReference type="SAM" id="MobiDB-lite"/>
    </source>
</evidence>
<keyword evidence="2" id="KW-0732">Signal</keyword>
<name>J0XF67_9ACTO</name>
<accession>J0XF67</accession>
<feature type="compositionally biased region" description="Low complexity" evidence="1">
    <location>
        <begin position="50"/>
        <end position="62"/>
    </location>
</feature>
<dbReference type="eggNOG" id="ENOG5031HKT">
    <property type="taxonomic scope" value="Bacteria"/>
</dbReference>
<evidence type="ECO:0000256" key="2">
    <source>
        <dbReference type="SAM" id="SignalP"/>
    </source>
</evidence>
<organism evidence="3 4">
    <name type="scientific">Actinomyces massiliensis F0489</name>
    <dbReference type="NCBI Taxonomy" id="1125718"/>
    <lineage>
        <taxon>Bacteria</taxon>
        <taxon>Bacillati</taxon>
        <taxon>Actinomycetota</taxon>
        <taxon>Actinomycetes</taxon>
        <taxon>Actinomycetales</taxon>
        <taxon>Actinomycetaceae</taxon>
        <taxon>Actinomyces</taxon>
    </lineage>
</organism>
<dbReference type="PATRIC" id="fig|1125718.3.peg.308"/>
<dbReference type="AlphaFoldDB" id="J0XF67"/>
<comment type="caution">
    <text evidence="3">The sequence shown here is derived from an EMBL/GenBank/DDBJ whole genome shotgun (WGS) entry which is preliminary data.</text>
</comment>
<dbReference type="RefSeq" id="WP_008729703.1">
    <property type="nucleotide sequence ID" value="NZ_AKFT01000014.1"/>
</dbReference>
<feature type="chain" id="PRO_5039418533" description="Lipoprotein" evidence="2">
    <location>
        <begin position="23"/>
        <end position="225"/>
    </location>
</feature>
<sequence>MKSFIQTTAGIAVMAMAIGAVAGCSSGGDQDGRGAVPSVPAYSEQATDQASGPAGSAGPSAALTWTPEDVTPQGLSNPDTEYTVEGLPDDLDETGKEIVAGYVAYDRSTWEAYRVMDGDLSRVEASTTGEALENYKRSYEKFQANGWHTEGQYSMTMQQLRTTDADSGEAQLIACGDERRERAVTASGDDAGQDNQHRYTTAVTLQKVAGTWMVTDEDEIGVDQC</sequence>
<dbReference type="PROSITE" id="PS51257">
    <property type="entry name" value="PROKAR_LIPOPROTEIN"/>
    <property type="match status" value="1"/>
</dbReference>
<gene>
    <name evidence="3" type="ORF">HMPREF1318_2071</name>
</gene>
<evidence type="ECO:0000313" key="4">
    <source>
        <dbReference type="Proteomes" id="UP000002941"/>
    </source>
</evidence>
<dbReference type="OrthoDB" id="3254849at2"/>